<feature type="transmembrane region" description="Helical" evidence="7">
    <location>
        <begin position="55"/>
        <end position="73"/>
    </location>
</feature>
<evidence type="ECO:0000256" key="2">
    <source>
        <dbReference type="ARBA" id="ARBA00008821"/>
    </source>
</evidence>
<dbReference type="InterPro" id="IPR006043">
    <property type="entry name" value="NCS2"/>
</dbReference>
<feature type="transmembrane region" description="Helical" evidence="7">
    <location>
        <begin position="231"/>
        <end position="253"/>
    </location>
</feature>
<feature type="transmembrane region" description="Helical" evidence="7">
    <location>
        <begin position="25"/>
        <end position="48"/>
    </location>
</feature>
<keyword evidence="9" id="KW-1185">Reference proteome</keyword>
<accession>A0ABZ2GEI9</accession>
<feature type="transmembrane region" description="Helical" evidence="7">
    <location>
        <begin position="199"/>
        <end position="219"/>
    </location>
</feature>
<evidence type="ECO:0000313" key="8">
    <source>
        <dbReference type="EMBL" id="WWO39498.1"/>
    </source>
</evidence>
<feature type="transmembrane region" description="Helical" evidence="7">
    <location>
        <begin position="377"/>
        <end position="395"/>
    </location>
</feature>
<sequence>MINTPQTLSVGIEDKLPRLQTIMFALQHLLALTGIWVFPVVIGSALNLSSQQTGMMVQACFFTTGIVTILQSGRLLRLPVVQGPTAAFMVAVLGSAHSVGLGTTFGSMFIAALIFAVMSIPLKRFGMMGLLIRFISPPIVFGSLLVIIGAQLASIGPGGWFSTASGGTLGTSFLAALVTIVTVIGCMVFGRYDVIKRGALLWGIVAGVIVFKLVTPWHFPDLSETPFVSLPTIFAFGFGVSFPVVLLMMLAFLQASAEAMGMYSLLAEWGGQTLTTQRVNRGLFTEFLGCAVGAAAGGLGTTSYPENVGIIRVSGVASRFVTLTAGVFSLALGVLPQVGLLLASLPEPVLSAASSILFGIIALSGIQMLARVQWDELNLAVAAPAFILSMGSMYLPDNVLALLPDAAKGILTQPMMLGVILLIFLNVVVNVLVRKSRENLLANGVVGND</sequence>
<evidence type="ECO:0000256" key="4">
    <source>
        <dbReference type="ARBA" id="ARBA00022692"/>
    </source>
</evidence>
<feature type="transmembrane region" description="Helical" evidence="7">
    <location>
        <begin position="320"/>
        <end position="343"/>
    </location>
</feature>
<evidence type="ECO:0000256" key="3">
    <source>
        <dbReference type="ARBA" id="ARBA00022448"/>
    </source>
</evidence>
<keyword evidence="6 7" id="KW-0472">Membrane</keyword>
<dbReference type="Proteomes" id="UP001379444">
    <property type="component" value="Chromosome"/>
</dbReference>
<dbReference type="PANTHER" id="PTHR42810:SF2">
    <property type="entry name" value="PURINE PERMEASE C1399.01C-RELATED"/>
    <property type="match status" value="1"/>
</dbReference>
<evidence type="ECO:0000256" key="1">
    <source>
        <dbReference type="ARBA" id="ARBA00004141"/>
    </source>
</evidence>
<feature type="transmembrane region" description="Helical" evidence="7">
    <location>
        <begin position="173"/>
        <end position="192"/>
    </location>
</feature>
<dbReference type="EMBL" id="CP125967">
    <property type="protein sequence ID" value="WWO39498.1"/>
    <property type="molecule type" value="Genomic_DNA"/>
</dbReference>
<organism evidence="8 9">
    <name type="scientific">Pectobacterium cacticida</name>
    <dbReference type="NCBI Taxonomy" id="69221"/>
    <lineage>
        <taxon>Bacteria</taxon>
        <taxon>Pseudomonadati</taxon>
        <taxon>Pseudomonadota</taxon>
        <taxon>Gammaproteobacteria</taxon>
        <taxon>Enterobacterales</taxon>
        <taxon>Pectobacteriaceae</taxon>
        <taxon>Pectobacterium</taxon>
    </lineage>
</organism>
<keyword evidence="3" id="KW-0813">Transport</keyword>
<reference evidence="8 9" key="1">
    <citation type="journal article" date="2024" name="Front. Plant Sci.">
        <title>Comprehensive phenomic and genomic studies of the species, Pectobacterium cacticida and proposal for reclassification as Alcorniella cacticida comb. nov.</title>
        <authorList>
            <person name="Jonca J."/>
            <person name="Pirhonen M."/>
            <person name="Waleron M.M."/>
            <person name="Gawor J."/>
            <person name="Mrozik A."/>
            <person name="Smoktunowicz M."/>
            <person name="Waleron K."/>
            <person name="Waleron M."/>
        </authorList>
    </citation>
    <scope>NUCLEOTIDE SEQUENCE [LARGE SCALE GENOMIC DNA]</scope>
    <source>
        <strain evidence="8 9">DPMP6</strain>
    </source>
</reference>
<evidence type="ECO:0000256" key="7">
    <source>
        <dbReference type="SAM" id="Phobius"/>
    </source>
</evidence>
<feature type="transmembrane region" description="Helical" evidence="7">
    <location>
        <begin position="130"/>
        <end position="153"/>
    </location>
</feature>
<keyword evidence="5 7" id="KW-1133">Transmembrane helix</keyword>
<gene>
    <name evidence="8" type="ORF">QNA12_05720</name>
</gene>
<dbReference type="NCBIfam" id="NF037981">
    <property type="entry name" value="NCS2_1"/>
    <property type="match status" value="1"/>
</dbReference>
<comment type="similarity">
    <text evidence="2">Belongs to the nucleobase:cation symporter-2 (NCS2) (TC 2.A.40) family.</text>
</comment>
<name>A0ABZ2GEI9_9GAMM</name>
<feature type="transmembrane region" description="Helical" evidence="7">
    <location>
        <begin position="415"/>
        <end position="433"/>
    </location>
</feature>
<proteinExistence type="inferred from homology"/>
<comment type="subcellular location">
    <subcellularLocation>
        <location evidence="1">Membrane</location>
        <topology evidence="1">Multi-pass membrane protein</topology>
    </subcellularLocation>
</comment>
<dbReference type="Pfam" id="PF00860">
    <property type="entry name" value="Xan_ur_permease"/>
    <property type="match status" value="1"/>
</dbReference>
<dbReference type="RefSeq" id="WP_264496515.1">
    <property type="nucleotide sequence ID" value="NZ_CP109947.1"/>
</dbReference>
<dbReference type="PANTHER" id="PTHR42810">
    <property type="entry name" value="PURINE PERMEASE C1399.01C-RELATED"/>
    <property type="match status" value="1"/>
</dbReference>
<protein>
    <submittedName>
        <fullName evidence="8">Solute carrier family 23 protein</fullName>
    </submittedName>
</protein>
<feature type="transmembrane region" description="Helical" evidence="7">
    <location>
        <begin position="349"/>
        <end position="370"/>
    </location>
</feature>
<evidence type="ECO:0000256" key="6">
    <source>
        <dbReference type="ARBA" id="ARBA00023136"/>
    </source>
</evidence>
<evidence type="ECO:0000313" key="9">
    <source>
        <dbReference type="Proteomes" id="UP001379444"/>
    </source>
</evidence>
<feature type="transmembrane region" description="Helical" evidence="7">
    <location>
        <begin position="85"/>
        <end position="118"/>
    </location>
</feature>
<keyword evidence="4 7" id="KW-0812">Transmembrane</keyword>
<evidence type="ECO:0000256" key="5">
    <source>
        <dbReference type="ARBA" id="ARBA00022989"/>
    </source>
</evidence>